<dbReference type="PANTHER" id="PTHR17490:SF16">
    <property type="entry name" value="THREONYLCARBAMOYL-AMP SYNTHASE"/>
    <property type="match status" value="1"/>
</dbReference>
<evidence type="ECO:0000256" key="10">
    <source>
        <dbReference type="ARBA" id="ARBA00029774"/>
    </source>
</evidence>
<evidence type="ECO:0000256" key="7">
    <source>
        <dbReference type="ARBA" id="ARBA00022695"/>
    </source>
</evidence>
<dbReference type="RefSeq" id="WP_166338027.1">
    <property type="nucleotide sequence ID" value="NZ_CP072829.1"/>
</dbReference>
<evidence type="ECO:0000313" key="15">
    <source>
        <dbReference type="Proteomes" id="UP000636394"/>
    </source>
</evidence>
<dbReference type="NCBIfam" id="TIGR00057">
    <property type="entry name" value="L-threonylcarbamoyladenylate synthase"/>
    <property type="match status" value="1"/>
</dbReference>
<proteinExistence type="inferred from homology"/>
<evidence type="ECO:0000256" key="11">
    <source>
        <dbReference type="ARBA" id="ARBA00048366"/>
    </source>
</evidence>
<keyword evidence="4" id="KW-0963">Cytoplasm</keyword>
<keyword evidence="15" id="KW-1185">Reference proteome</keyword>
<dbReference type="InterPro" id="IPR017945">
    <property type="entry name" value="DHBP_synth_RibB-like_a/b_dom"/>
</dbReference>
<evidence type="ECO:0000256" key="5">
    <source>
        <dbReference type="ARBA" id="ARBA00022679"/>
    </source>
</evidence>
<dbReference type="EMBL" id="WPCR01000001">
    <property type="protein sequence ID" value="NHM13257.1"/>
    <property type="molecule type" value="Genomic_DNA"/>
</dbReference>
<dbReference type="GO" id="GO:0005737">
    <property type="term" value="C:cytoplasm"/>
    <property type="evidence" value="ECO:0007669"/>
    <property type="project" value="UniProtKB-SubCell"/>
</dbReference>
<evidence type="ECO:0000256" key="6">
    <source>
        <dbReference type="ARBA" id="ARBA00022694"/>
    </source>
</evidence>
<dbReference type="Proteomes" id="UP000636394">
    <property type="component" value="Unassembled WGS sequence"/>
</dbReference>
<keyword evidence="7" id="KW-0548">Nucleotidyltransferase</keyword>
<evidence type="ECO:0000256" key="9">
    <source>
        <dbReference type="ARBA" id="ARBA00022840"/>
    </source>
</evidence>
<keyword evidence="8" id="KW-0547">Nucleotide-binding</keyword>
<evidence type="ECO:0000256" key="3">
    <source>
        <dbReference type="ARBA" id="ARBA00012584"/>
    </source>
</evidence>
<reference evidence="14" key="2">
    <citation type="submission" date="2021-04" db="EMBL/GenBank/DDBJ databases">
        <title>Novel species in family Eggerthellaceae.</title>
        <authorList>
            <person name="Zhang G."/>
        </authorList>
    </citation>
    <scope>NUCLEOTIDE SEQUENCE</scope>
    <source>
        <strain evidence="14">Zg-886</strain>
    </source>
</reference>
<dbReference type="AlphaFoldDB" id="A0A9E6MRG8"/>
<evidence type="ECO:0000313" key="16">
    <source>
        <dbReference type="Proteomes" id="UP000671910"/>
    </source>
</evidence>
<dbReference type="Pfam" id="PF01300">
    <property type="entry name" value="Sua5_yciO_yrdC"/>
    <property type="match status" value="1"/>
</dbReference>
<comment type="subcellular location">
    <subcellularLocation>
        <location evidence="1">Cytoplasm</location>
    </subcellularLocation>
</comment>
<evidence type="ECO:0000313" key="13">
    <source>
        <dbReference type="EMBL" id="NHM13257.1"/>
    </source>
</evidence>
<dbReference type="GO" id="GO:0061710">
    <property type="term" value="F:L-threonylcarbamoyladenylate synthase"/>
    <property type="evidence" value="ECO:0007669"/>
    <property type="project" value="UniProtKB-EC"/>
</dbReference>
<dbReference type="InterPro" id="IPR006070">
    <property type="entry name" value="Sua5-like_dom"/>
</dbReference>
<dbReference type="Proteomes" id="UP000671910">
    <property type="component" value="Chromosome"/>
</dbReference>
<evidence type="ECO:0000256" key="8">
    <source>
        <dbReference type="ARBA" id="ARBA00022741"/>
    </source>
</evidence>
<organism evidence="14 16">
    <name type="scientific">Xiamenia xianingshaonis</name>
    <dbReference type="NCBI Taxonomy" id="2682776"/>
    <lineage>
        <taxon>Bacteria</taxon>
        <taxon>Bacillati</taxon>
        <taxon>Actinomycetota</taxon>
        <taxon>Coriobacteriia</taxon>
        <taxon>Eggerthellales</taxon>
        <taxon>Eggerthellaceae</taxon>
        <taxon>Xiamenia</taxon>
    </lineage>
</organism>
<dbReference type="EMBL" id="CP072829">
    <property type="protein sequence ID" value="QTU84657.1"/>
    <property type="molecule type" value="Genomic_DNA"/>
</dbReference>
<keyword evidence="6" id="KW-0819">tRNA processing</keyword>
<dbReference type="PANTHER" id="PTHR17490">
    <property type="entry name" value="SUA5"/>
    <property type="match status" value="1"/>
</dbReference>
<dbReference type="InterPro" id="IPR050156">
    <property type="entry name" value="TC-AMP_synthase_SUA5"/>
</dbReference>
<dbReference type="SUPFAM" id="SSF55821">
    <property type="entry name" value="YrdC/RibB"/>
    <property type="match status" value="1"/>
</dbReference>
<sequence length="212" mass="21991">MKNQANARFLEEAVGHLRKGQVVGVPTDTVYGLAIAPLAAGTPDALYAVKERDRGKPIAWLVGAASDLGRFGQNAPRYVDALAEAFWPGSLTLVVEASPRVPRPFQSAAGTIGLRMPDHPVALDVLQRLGQPIAATSANRSGAPAADVLAALDPAIREQVAFALPDDSDADAPSGTASTVVDCTGPAPRILREGGTSEAAIRAVVRAFARPI</sequence>
<dbReference type="GO" id="GO:0003725">
    <property type="term" value="F:double-stranded RNA binding"/>
    <property type="evidence" value="ECO:0007669"/>
    <property type="project" value="InterPro"/>
</dbReference>
<evidence type="ECO:0000256" key="4">
    <source>
        <dbReference type="ARBA" id="ARBA00022490"/>
    </source>
</evidence>
<protein>
    <recommendedName>
        <fullName evidence="10">L-threonylcarbamoyladenylate synthase</fullName>
        <ecNumber evidence="3">2.7.7.87</ecNumber>
    </recommendedName>
    <alternativeName>
        <fullName evidence="10">L-threonylcarbamoyladenylate synthase</fullName>
    </alternativeName>
</protein>
<dbReference type="PROSITE" id="PS51163">
    <property type="entry name" value="YRDC"/>
    <property type="match status" value="1"/>
</dbReference>
<gene>
    <name evidence="13" type="ORF">GMI68_00460</name>
    <name evidence="14" type="ORF">J7S26_01640</name>
</gene>
<keyword evidence="5" id="KW-0808">Transferase</keyword>
<keyword evidence="9" id="KW-0067">ATP-binding</keyword>
<evidence type="ECO:0000256" key="2">
    <source>
        <dbReference type="ARBA" id="ARBA00007663"/>
    </source>
</evidence>
<dbReference type="KEGG" id="ebz:J7S26_01640"/>
<dbReference type="EC" id="2.7.7.87" evidence="3"/>
<dbReference type="GO" id="GO:0005524">
    <property type="term" value="F:ATP binding"/>
    <property type="evidence" value="ECO:0007669"/>
    <property type="project" value="UniProtKB-KW"/>
</dbReference>
<dbReference type="GO" id="GO:0006450">
    <property type="term" value="P:regulation of translational fidelity"/>
    <property type="evidence" value="ECO:0007669"/>
    <property type="project" value="TreeGrafter"/>
</dbReference>
<evidence type="ECO:0000259" key="12">
    <source>
        <dbReference type="PROSITE" id="PS51163"/>
    </source>
</evidence>
<comment type="similarity">
    <text evidence="2">Belongs to the SUA5 family.</text>
</comment>
<name>A0A9E6MRG8_9ACTN</name>
<feature type="domain" description="YrdC-like" evidence="12">
    <location>
        <begin position="7"/>
        <end position="196"/>
    </location>
</feature>
<comment type="catalytic activity">
    <reaction evidence="11">
        <text>L-threonine + hydrogencarbonate + ATP = L-threonylcarbamoyladenylate + diphosphate + H2O</text>
        <dbReference type="Rhea" id="RHEA:36407"/>
        <dbReference type="ChEBI" id="CHEBI:15377"/>
        <dbReference type="ChEBI" id="CHEBI:17544"/>
        <dbReference type="ChEBI" id="CHEBI:30616"/>
        <dbReference type="ChEBI" id="CHEBI:33019"/>
        <dbReference type="ChEBI" id="CHEBI:57926"/>
        <dbReference type="ChEBI" id="CHEBI:73682"/>
        <dbReference type="EC" id="2.7.7.87"/>
    </reaction>
</comment>
<reference evidence="13 15" key="1">
    <citation type="submission" date="2019-11" db="EMBL/GenBank/DDBJ databases">
        <title>Eggerthellaceae novel genus isolated from the rectal contents of marmort.</title>
        <authorList>
            <person name="Zhang G."/>
        </authorList>
    </citation>
    <scope>NUCLEOTIDE SEQUENCE [LARGE SCALE GENOMIC DNA]</scope>
    <source>
        <strain evidence="15">zg-886</strain>
        <strain evidence="13">Zg-886</strain>
    </source>
</reference>
<accession>A0A9E6MRG8</accession>
<dbReference type="GO" id="GO:0000049">
    <property type="term" value="F:tRNA binding"/>
    <property type="evidence" value="ECO:0007669"/>
    <property type="project" value="TreeGrafter"/>
</dbReference>
<evidence type="ECO:0000313" key="14">
    <source>
        <dbReference type="EMBL" id="QTU84657.1"/>
    </source>
</evidence>
<evidence type="ECO:0000256" key="1">
    <source>
        <dbReference type="ARBA" id="ARBA00004496"/>
    </source>
</evidence>
<dbReference type="GO" id="GO:0008033">
    <property type="term" value="P:tRNA processing"/>
    <property type="evidence" value="ECO:0007669"/>
    <property type="project" value="UniProtKB-KW"/>
</dbReference>
<dbReference type="Gene3D" id="3.90.870.10">
    <property type="entry name" value="DHBP synthase"/>
    <property type="match status" value="1"/>
</dbReference>